<dbReference type="PRINTS" id="PR00757">
    <property type="entry name" value="AMINEOXDASEF"/>
</dbReference>
<dbReference type="PANTHER" id="PTHR43563:SF1">
    <property type="entry name" value="AMINE OXIDASE [FLAVIN-CONTAINING] B"/>
    <property type="match status" value="1"/>
</dbReference>
<dbReference type="HOGENOM" id="CLU_004498_0_4_6"/>
<feature type="binding site" evidence="4">
    <location>
        <position position="347"/>
    </location>
    <ligand>
        <name>substrate</name>
    </ligand>
</feature>
<dbReference type="EMBL" id="CP003746">
    <property type="protein sequence ID" value="AFU99812.1"/>
    <property type="molecule type" value="Genomic_DNA"/>
</dbReference>
<dbReference type="eggNOG" id="COG1231">
    <property type="taxonomic scope" value="Bacteria"/>
</dbReference>
<comment type="cofactor">
    <cofactor evidence="1">
        <name>FAD</name>
        <dbReference type="ChEBI" id="CHEBI:57692"/>
    </cofactor>
</comment>
<dbReference type="Pfam" id="PF01593">
    <property type="entry name" value="Amino_oxidase"/>
    <property type="match status" value="1"/>
</dbReference>
<organism evidence="6 7">
    <name type="scientific">Simiduia agarivorans (strain DSM 21679 / JCM 13881 / BCRC 17597 / SA1)</name>
    <dbReference type="NCBI Taxonomy" id="1117647"/>
    <lineage>
        <taxon>Bacteria</taxon>
        <taxon>Pseudomonadati</taxon>
        <taxon>Pseudomonadota</taxon>
        <taxon>Gammaproteobacteria</taxon>
        <taxon>Cellvibrionales</taxon>
        <taxon>Cellvibrionaceae</taxon>
        <taxon>Simiduia</taxon>
    </lineage>
</organism>
<evidence type="ECO:0000259" key="5">
    <source>
        <dbReference type="Pfam" id="PF01593"/>
    </source>
</evidence>
<dbReference type="InterPro" id="IPR036188">
    <property type="entry name" value="FAD/NAD-bd_sf"/>
</dbReference>
<dbReference type="InterPro" id="IPR001613">
    <property type="entry name" value="Flavin_amine_oxidase"/>
</dbReference>
<name>K4L0X1_SIMAS</name>
<keyword evidence="3" id="KW-0560">Oxidoreductase</keyword>
<dbReference type="InterPro" id="IPR002937">
    <property type="entry name" value="Amino_oxidase"/>
</dbReference>
<dbReference type="KEGG" id="saga:M5M_13340"/>
<dbReference type="PANTHER" id="PTHR43563">
    <property type="entry name" value="AMINE OXIDASE"/>
    <property type="match status" value="1"/>
</dbReference>
<evidence type="ECO:0000256" key="2">
    <source>
        <dbReference type="ARBA" id="ARBA00005995"/>
    </source>
</evidence>
<feature type="binding site" evidence="4">
    <location>
        <position position="238"/>
    </location>
    <ligand>
        <name>FAD</name>
        <dbReference type="ChEBI" id="CHEBI:57692"/>
    </ligand>
</feature>
<dbReference type="SUPFAM" id="SSF54373">
    <property type="entry name" value="FAD-linked reductases, C-terminal domain"/>
    <property type="match status" value="1"/>
</dbReference>
<dbReference type="InterPro" id="IPR050703">
    <property type="entry name" value="Flavin_MAO"/>
</dbReference>
<accession>K4L0X1</accession>
<proteinExistence type="inferred from homology"/>
<evidence type="ECO:0000256" key="1">
    <source>
        <dbReference type="ARBA" id="ARBA00001974"/>
    </source>
</evidence>
<dbReference type="OrthoDB" id="337830at2"/>
<feature type="binding site" evidence="4">
    <location>
        <position position="430"/>
    </location>
    <ligand>
        <name>FAD</name>
        <dbReference type="ChEBI" id="CHEBI:57692"/>
    </ligand>
</feature>
<dbReference type="STRING" id="1117647.M5M_13340"/>
<evidence type="ECO:0000313" key="6">
    <source>
        <dbReference type="EMBL" id="AFU99812.1"/>
    </source>
</evidence>
<protein>
    <submittedName>
        <fullName evidence="6">Amine oxidase</fullName>
    </submittedName>
</protein>
<comment type="similarity">
    <text evidence="2">Belongs to the flavin monoamine oxidase family.</text>
</comment>
<evidence type="ECO:0000313" key="7">
    <source>
        <dbReference type="Proteomes" id="UP000000466"/>
    </source>
</evidence>
<dbReference type="Gene3D" id="3.50.50.60">
    <property type="entry name" value="FAD/NAD(P)-binding domain"/>
    <property type="match status" value="1"/>
</dbReference>
<reference evidence="6 7" key="1">
    <citation type="journal article" date="2013" name="Genome Announc.">
        <title>Complete genome sequence of Simiduia agarivorans SA1(T), a marine bacterium able to degrade a variety of polysaccharides.</title>
        <authorList>
            <person name="Lin S.Y."/>
            <person name="Shieh W.Y."/>
            <person name="Chen J.S."/>
            <person name="Tang S.L."/>
        </authorList>
    </citation>
    <scope>NUCLEOTIDE SEQUENCE [LARGE SCALE GENOMIC DNA]</scope>
    <source>
        <strain evidence="7">DSM 21679 / JCM 13881 / BCRC 17597 / SA1</strain>
    </source>
</reference>
<dbReference type="Proteomes" id="UP000000466">
    <property type="component" value="Chromosome"/>
</dbReference>
<evidence type="ECO:0000256" key="3">
    <source>
        <dbReference type="ARBA" id="ARBA00023002"/>
    </source>
</evidence>
<sequence length="466" mass="51695">MTELSPLCHYDVVVVGAGFSGLQASRLLARKYSVLCLEAAAQVGGRVRNHTFANGDTVDIGGQWLGPGQDRMYRLASDLRCEIFPLYNRGDNLFYDGTRLHRYHGTIPKLKPHVLLDLGRMIRRFERMAHQVDPAKPWAHPRAAEWDAMTLHSWINRTGWSAQAREVFRIGIGAVFAAEPHEISLLHALFYAASGESLEHLLAVAGGAQQDRIHGGTWAMCKAMADELGDACQLNAVVESISYKADGVSLCYRQAGAPVCVSARCVILAMPPNQINRLQFDPPLPAWRDQLFQRMPGASCIKCVARYEQAFWRDQRLSGQVASTQGPVRVVFDNGEKGKSAGLLMGFVEGDTARAWSDKPDDWIQQQVLETFARFFGEKALHPTEFVLKNWASEPFIRGCYAALMGPGTWTSAGKRLRSPEGPIHFAGTEMATEWFGYMEGALQAGERVASEVHARLSRHLEQAIK</sequence>
<feature type="binding site" evidence="4">
    <location>
        <begin position="38"/>
        <end position="39"/>
    </location>
    <ligand>
        <name>FAD</name>
        <dbReference type="ChEBI" id="CHEBI:57692"/>
    </ligand>
</feature>
<keyword evidence="7" id="KW-1185">Reference proteome</keyword>
<gene>
    <name evidence="6" type="ordered locus">M5M_13340</name>
</gene>
<dbReference type="GO" id="GO:0016491">
    <property type="term" value="F:oxidoreductase activity"/>
    <property type="evidence" value="ECO:0007669"/>
    <property type="project" value="UniProtKB-KW"/>
</dbReference>
<dbReference type="AlphaFoldDB" id="K4L0X1"/>
<evidence type="ECO:0000256" key="4">
    <source>
        <dbReference type="PIRSR" id="PIRSR601613-1"/>
    </source>
</evidence>
<feature type="domain" description="Amine oxidase" evidence="5">
    <location>
        <begin position="19"/>
        <end position="453"/>
    </location>
</feature>
<dbReference type="RefSeq" id="WP_015047975.1">
    <property type="nucleotide sequence ID" value="NC_018868.3"/>
</dbReference>
<feature type="binding site" evidence="4">
    <location>
        <position position="20"/>
    </location>
    <ligand>
        <name>FAD</name>
        <dbReference type="ChEBI" id="CHEBI:57692"/>
    </ligand>
</feature>
<dbReference type="SUPFAM" id="SSF51905">
    <property type="entry name" value="FAD/NAD(P)-binding domain"/>
    <property type="match status" value="1"/>
</dbReference>